<dbReference type="OrthoDB" id="626167at2759"/>
<keyword evidence="2" id="KW-1185">Reference proteome</keyword>
<dbReference type="Proteomes" id="UP000011668">
    <property type="component" value="Unassembled WGS sequence"/>
</dbReference>
<protein>
    <submittedName>
        <fullName evidence="1">Uncharacterized protein</fullName>
    </submittedName>
</protein>
<organism evidence="1 2">
    <name type="scientific">Thanatephorus cucumeris (strain AG1-IA)</name>
    <name type="common">Rice sheath blight fungus</name>
    <name type="synonym">Rhizoctonia solani</name>
    <dbReference type="NCBI Taxonomy" id="983506"/>
    <lineage>
        <taxon>Eukaryota</taxon>
        <taxon>Fungi</taxon>
        <taxon>Dikarya</taxon>
        <taxon>Basidiomycota</taxon>
        <taxon>Agaricomycotina</taxon>
        <taxon>Agaricomycetes</taxon>
        <taxon>Cantharellales</taxon>
        <taxon>Ceratobasidiaceae</taxon>
        <taxon>Rhizoctonia</taxon>
        <taxon>Rhizoctonia solani AG-1</taxon>
    </lineage>
</organism>
<comment type="caution">
    <text evidence="1">The sequence shown here is derived from an EMBL/GenBank/DDBJ whole genome shotgun (WGS) entry which is preliminary data.</text>
</comment>
<evidence type="ECO:0000313" key="1">
    <source>
        <dbReference type="EMBL" id="ELU35608.1"/>
    </source>
</evidence>
<evidence type="ECO:0000313" key="2">
    <source>
        <dbReference type="Proteomes" id="UP000011668"/>
    </source>
</evidence>
<dbReference type="EMBL" id="AFRT01005977">
    <property type="protein sequence ID" value="ELU35608.1"/>
    <property type="molecule type" value="Genomic_DNA"/>
</dbReference>
<proteinExistence type="predicted"/>
<gene>
    <name evidence="1" type="ORF">AG1IA_10362</name>
</gene>
<name>L8WFP4_THACA</name>
<dbReference type="HOGENOM" id="CLU_2656141_0_0_1"/>
<dbReference type="AlphaFoldDB" id="L8WFP4"/>
<accession>L8WFP4</accession>
<reference evidence="1 2" key="1">
    <citation type="journal article" date="2013" name="Nat. Commun.">
        <title>The evolution and pathogenic mechanisms of the rice sheath blight pathogen.</title>
        <authorList>
            <person name="Zheng A."/>
            <person name="Lin R."/>
            <person name="Xu L."/>
            <person name="Qin P."/>
            <person name="Tang C."/>
            <person name="Ai P."/>
            <person name="Zhang D."/>
            <person name="Liu Y."/>
            <person name="Sun Z."/>
            <person name="Feng H."/>
            <person name="Wang Y."/>
            <person name="Chen Y."/>
            <person name="Liang X."/>
            <person name="Fu R."/>
            <person name="Li Q."/>
            <person name="Zhang J."/>
            <person name="Yu X."/>
            <person name="Xie Z."/>
            <person name="Ding L."/>
            <person name="Guan P."/>
            <person name="Tang J."/>
            <person name="Liang Y."/>
            <person name="Wang S."/>
            <person name="Deng Q."/>
            <person name="Li S."/>
            <person name="Zhu J."/>
            <person name="Wang L."/>
            <person name="Liu H."/>
            <person name="Li P."/>
        </authorList>
    </citation>
    <scope>NUCLEOTIDE SEQUENCE [LARGE SCALE GENOMIC DNA]</scope>
    <source>
        <strain evidence="2">AG-1 IA</strain>
    </source>
</reference>
<sequence>MFKIRGRGQWIDNENRVKKRLEHLGVSSVIGMARILADYSFGEIRSIVFRYTLILYSVLQLISCTRYWRAEIEVDN</sequence>